<evidence type="ECO:0000256" key="5">
    <source>
        <dbReference type="ARBA" id="ARBA00023163"/>
    </source>
</evidence>
<keyword evidence="3" id="KW-0805">Transcription regulation</keyword>
<name>A0A9W9YHR3_9CNID</name>
<dbReference type="OrthoDB" id="5967605at2759"/>
<dbReference type="Proteomes" id="UP001163046">
    <property type="component" value="Unassembled WGS sequence"/>
</dbReference>
<protein>
    <submittedName>
        <fullName evidence="8">Cyclic AMP-dependent transcription factor ATF-6 beta</fullName>
    </submittedName>
</protein>
<evidence type="ECO:0000313" key="8">
    <source>
        <dbReference type="EMBL" id="KAJ7337261.1"/>
    </source>
</evidence>
<dbReference type="AlphaFoldDB" id="A0A9W9YHR3"/>
<keyword evidence="5" id="KW-0804">Transcription</keyword>
<evidence type="ECO:0000256" key="3">
    <source>
        <dbReference type="ARBA" id="ARBA00023015"/>
    </source>
</evidence>
<keyword evidence="9" id="KW-1185">Reference proteome</keyword>
<evidence type="ECO:0000256" key="4">
    <source>
        <dbReference type="ARBA" id="ARBA00023125"/>
    </source>
</evidence>
<evidence type="ECO:0000313" key="9">
    <source>
        <dbReference type="Proteomes" id="UP001163046"/>
    </source>
</evidence>
<dbReference type="GO" id="GO:0016020">
    <property type="term" value="C:membrane"/>
    <property type="evidence" value="ECO:0007669"/>
    <property type="project" value="UniProtKB-SubCell"/>
</dbReference>
<comment type="subcellular location">
    <subcellularLocation>
        <location evidence="1">Membrane</location>
        <topology evidence="1">Single-pass membrane protein</topology>
    </subcellularLocation>
</comment>
<dbReference type="InterPro" id="IPR051882">
    <property type="entry name" value="ATF_bZIP_TF"/>
</dbReference>
<keyword evidence="6" id="KW-0539">Nucleus</keyword>
<dbReference type="GO" id="GO:0030968">
    <property type="term" value="P:endoplasmic reticulum unfolded protein response"/>
    <property type="evidence" value="ECO:0007669"/>
    <property type="project" value="TreeGrafter"/>
</dbReference>
<accession>A0A9W9YHR3</accession>
<feature type="region of interest" description="Disordered" evidence="7">
    <location>
        <begin position="96"/>
        <end position="130"/>
    </location>
</feature>
<comment type="similarity">
    <text evidence="2">Belongs to the bZIP family. ATF subfamily.</text>
</comment>
<proteinExistence type="inferred from homology"/>
<dbReference type="PANTHER" id="PTHR46164:SF3">
    <property type="entry name" value="ATF6, ISOFORM C"/>
    <property type="match status" value="1"/>
</dbReference>
<evidence type="ECO:0000256" key="1">
    <source>
        <dbReference type="ARBA" id="ARBA00004167"/>
    </source>
</evidence>
<evidence type="ECO:0000256" key="7">
    <source>
        <dbReference type="SAM" id="MobiDB-lite"/>
    </source>
</evidence>
<dbReference type="PANTHER" id="PTHR46164">
    <property type="entry name" value="ATF6, ISOFORM C"/>
    <property type="match status" value="1"/>
</dbReference>
<comment type="caution">
    <text evidence="8">The sequence shown here is derived from an EMBL/GenBank/DDBJ whole genome shotgun (WGS) entry which is preliminary data.</text>
</comment>
<dbReference type="EMBL" id="MU827781">
    <property type="protein sequence ID" value="KAJ7337261.1"/>
    <property type="molecule type" value="Genomic_DNA"/>
</dbReference>
<evidence type="ECO:0000256" key="6">
    <source>
        <dbReference type="ARBA" id="ARBA00023242"/>
    </source>
</evidence>
<sequence length="130" mass="14834">MFLYCFRFKTFEDEINKKSDTLYIVSFRGDHLVIPATEYNGTQRPKMSFMIMAPPNRTEWQQGDSTKRNPDLVTMMQIDCQVMDTKIVYIKKSSIPMPHSDSPYFSTPAPVSAPQDYSAPAGNTLIKPAK</sequence>
<dbReference type="GO" id="GO:0000981">
    <property type="term" value="F:DNA-binding transcription factor activity, RNA polymerase II-specific"/>
    <property type="evidence" value="ECO:0007669"/>
    <property type="project" value="TreeGrafter"/>
</dbReference>
<gene>
    <name evidence="8" type="primary">ATF6B_1</name>
    <name evidence="8" type="ORF">OS493_010118</name>
</gene>
<keyword evidence="4" id="KW-0238">DNA-binding</keyword>
<evidence type="ECO:0000256" key="2">
    <source>
        <dbReference type="ARBA" id="ARBA00009050"/>
    </source>
</evidence>
<dbReference type="GO" id="GO:0000978">
    <property type="term" value="F:RNA polymerase II cis-regulatory region sequence-specific DNA binding"/>
    <property type="evidence" value="ECO:0007669"/>
    <property type="project" value="TreeGrafter"/>
</dbReference>
<organism evidence="8 9">
    <name type="scientific">Desmophyllum pertusum</name>
    <dbReference type="NCBI Taxonomy" id="174260"/>
    <lineage>
        <taxon>Eukaryota</taxon>
        <taxon>Metazoa</taxon>
        <taxon>Cnidaria</taxon>
        <taxon>Anthozoa</taxon>
        <taxon>Hexacorallia</taxon>
        <taxon>Scleractinia</taxon>
        <taxon>Caryophylliina</taxon>
        <taxon>Caryophylliidae</taxon>
        <taxon>Desmophyllum</taxon>
    </lineage>
</organism>
<dbReference type="GO" id="GO:0005634">
    <property type="term" value="C:nucleus"/>
    <property type="evidence" value="ECO:0007669"/>
    <property type="project" value="TreeGrafter"/>
</dbReference>
<reference evidence="8" key="1">
    <citation type="submission" date="2023-01" db="EMBL/GenBank/DDBJ databases">
        <title>Genome assembly of the deep-sea coral Lophelia pertusa.</title>
        <authorList>
            <person name="Herrera S."/>
            <person name="Cordes E."/>
        </authorList>
    </citation>
    <scope>NUCLEOTIDE SEQUENCE</scope>
    <source>
        <strain evidence="8">USNM1676648</strain>
        <tissue evidence="8">Polyp</tissue>
    </source>
</reference>